<accession>A0ABK9NG45</accession>
<dbReference type="EnsemblMetazoa" id="GMOY014076.R1224">
    <property type="protein sequence ID" value="GMOY014076.P1224"/>
    <property type="gene ID" value="GMOY014076"/>
</dbReference>
<proteinExistence type="predicted"/>
<evidence type="ECO:0000313" key="2">
    <source>
        <dbReference type="EnsemblMetazoa" id="GMOY014076.P1224"/>
    </source>
</evidence>
<evidence type="ECO:0008006" key="4">
    <source>
        <dbReference type="Google" id="ProtNLM"/>
    </source>
</evidence>
<feature type="transmembrane region" description="Helical" evidence="1">
    <location>
        <begin position="39"/>
        <end position="65"/>
    </location>
</feature>
<keyword evidence="1" id="KW-0812">Transmembrane</keyword>
<keyword evidence="1" id="KW-1133">Transmembrane helix</keyword>
<evidence type="ECO:0000256" key="1">
    <source>
        <dbReference type="SAM" id="Phobius"/>
    </source>
</evidence>
<name>A0ABK9NG45_GLOMM</name>
<reference evidence="2" key="1">
    <citation type="submission" date="2025-05" db="UniProtKB">
        <authorList>
            <consortium name="EnsemblMetazoa"/>
        </authorList>
    </citation>
    <scope>IDENTIFICATION</scope>
    <source>
        <strain evidence="2">Yale</strain>
    </source>
</reference>
<organism evidence="2 3">
    <name type="scientific">Glossina morsitans morsitans</name>
    <name type="common">Savannah tsetse fly</name>
    <dbReference type="NCBI Taxonomy" id="37546"/>
    <lineage>
        <taxon>Eukaryota</taxon>
        <taxon>Metazoa</taxon>
        <taxon>Ecdysozoa</taxon>
        <taxon>Arthropoda</taxon>
        <taxon>Hexapoda</taxon>
        <taxon>Insecta</taxon>
        <taxon>Pterygota</taxon>
        <taxon>Neoptera</taxon>
        <taxon>Endopterygota</taxon>
        <taxon>Diptera</taxon>
        <taxon>Brachycera</taxon>
        <taxon>Muscomorpha</taxon>
        <taxon>Hippoboscoidea</taxon>
        <taxon>Glossinidae</taxon>
        <taxon>Glossina</taxon>
    </lineage>
</organism>
<keyword evidence="3" id="KW-1185">Reference proteome</keyword>
<protein>
    <recommendedName>
        <fullName evidence="4">Secreted protein</fullName>
    </recommendedName>
</protein>
<sequence length="67" mass="8347">MRMWCLFFAFHFLQSNPWYKSKLNITFYKTNKFVYIFDIFLQFHELHMCIIYPHIFVTAAFISILNR</sequence>
<keyword evidence="1" id="KW-0472">Membrane</keyword>
<dbReference type="EMBL" id="CCAG010012157">
    <property type="status" value="NOT_ANNOTATED_CDS"/>
    <property type="molecule type" value="Genomic_DNA"/>
</dbReference>
<dbReference type="Proteomes" id="UP000092444">
    <property type="component" value="Unassembled WGS sequence"/>
</dbReference>
<evidence type="ECO:0000313" key="3">
    <source>
        <dbReference type="Proteomes" id="UP000092444"/>
    </source>
</evidence>